<dbReference type="NCBIfam" id="TIGR00778">
    <property type="entry name" value="ahpD_dom"/>
    <property type="match status" value="1"/>
</dbReference>
<dbReference type="Gene3D" id="1.20.1290.10">
    <property type="entry name" value="AhpD-like"/>
    <property type="match status" value="1"/>
</dbReference>
<evidence type="ECO:0000313" key="3">
    <source>
        <dbReference type="Proteomes" id="UP000199036"/>
    </source>
</evidence>
<proteinExistence type="predicted"/>
<dbReference type="RefSeq" id="WP_091521338.1">
    <property type="nucleotide sequence ID" value="NZ_FOVI01000007.1"/>
</dbReference>
<keyword evidence="2" id="KW-0560">Oxidoreductase</keyword>
<dbReference type="InterPro" id="IPR004675">
    <property type="entry name" value="AhpD_core"/>
</dbReference>
<evidence type="ECO:0000313" key="2">
    <source>
        <dbReference type="EMBL" id="SFN56807.1"/>
    </source>
</evidence>
<dbReference type="SUPFAM" id="SSF69118">
    <property type="entry name" value="AhpD-like"/>
    <property type="match status" value="1"/>
</dbReference>
<organism evidence="2 3">
    <name type="scientific">Paenimyroides ummariense</name>
    <dbReference type="NCBI Taxonomy" id="913024"/>
    <lineage>
        <taxon>Bacteria</taxon>
        <taxon>Pseudomonadati</taxon>
        <taxon>Bacteroidota</taxon>
        <taxon>Flavobacteriia</taxon>
        <taxon>Flavobacteriales</taxon>
        <taxon>Flavobacteriaceae</taxon>
        <taxon>Paenimyroides</taxon>
    </lineage>
</organism>
<evidence type="ECO:0000259" key="1">
    <source>
        <dbReference type="Pfam" id="PF02627"/>
    </source>
</evidence>
<dbReference type="Proteomes" id="UP000199036">
    <property type="component" value="Unassembled WGS sequence"/>
</dbReference>
<accession>A0A1I5A353</accession>
<dbReference type="OrthoDB" id="9801997at2"/>
<dbReference type="InterPro" id="IPR003779">
    <property type="entry name" value="CMD-like"/>
</dbReference>
<keyword evidence="3" id="KW-1185">Reference proteome</keyword>
<sequence>MTKRININKVAPQAYKAMIGLEMYLANVEISKSLKELIKIRASQINNCAYCIDMHTKDALKNGETNQRIFLLSAWKEAKSFYTEEEQAVLVMTEEITMISQNGLSEEAYENASKFFSETQIAEIIMAIVTINAWNRIAVSTHLQVGEF</sequence>
<dbReference type="AlphaFoldDB" id="A0A1I5A353"/>
<dbReference type="InterPro" id="IPR029032">
    <property type="entry name" value="AhpD-like"/>
</dbReference>
<gene>
    <name evidence="2" type="ORF">SAMN05421741_10779</name>
</gene>
<name>A0A1I5A353_9FLAO</name>
<dbReference type="Pfam" id="PF02627">
    <property type="entry name" value="CMD"/>
    <property type="match status" value="1"/>
</dbReference>
<keyword evidence="2" id="KW-0575">Peroxidase</keyword>
<feature type="domain" description="Carboxymuconolactone decarboxylase-like" evidence="1">
    <location>
        <begin position="12"/>
        <end position="93"/>
    </location>
</feature>
<reference evidence="3" key="1">
    <citation type="submission" date="2016-10" db="EMBL/GenBank/DDBJ databases">
        <authorList>
            <person name="Varghese N."/>
            <person name="Submissions S."/>
        </authorList>
    </citation>
    <scope>NUCLEOTIDE SEQUENCE [LARGE SCALE GENOMIC DNA]</scope>
    <source>
        <strain evidence="3">DS-12</strain>
    </source>
</reference>
<dbReference type="GO" id="GO:0051920">
    <property type="term" value="F:peroxiredoxin activity"/>
    <property type="evidence" value="ECO:0007669"/>
    <property type="project" value="InterPro"/>
</dbReference>
<dbReference type="PANTHER" id="PTHR34846">
    <property type="entry name" value="4-CARBOXYMUCONOLACTONE DECARBOXYLASE FAMILY PROTEIN (AFU_ORTHOLOGUE AFUA_6G11590)"/>
    <property type="match status" value="1"/>
</dbReference>
<dbReference type="EMBL" id="FOVI01000007">
    <property type="protein sequence ID" value="SFN56807.1"/>
    <property type="molecule type" value="Genomic_DNA"/>
</dbReference>
<dbReference type="STRING" id="913024.SAMN05421741_10779"/>
<dbReference type="PANTHER" id="PTHR34846:SF10">
    <property type="entry name" value="CYTOPLASMIC PROTEIN"/>
    <property type="match status" value="1"/>
</dbReference>
<protein>
    <submittedName>
        <fullName evidence="2">Alkylhydroperoxidase AhpD family core domain-containing protein</fullName>
    </submittedName>
</protein>